<dbReference type="Ensembl" id="ENSCCRT00020118505.1">
    <property type="protein sequence ID" value="ENSCCRP00020108458.1"/>
    <property type="gene ID" value="ENSCCRG00020049437.1"/>
</dbReference>
<evidence type="ECO:0000256" key="4">
    <source>
        <dbReference type="SAM" id="MobiDB-lite"/>
    </source>
</evidence>
<dbReference type="PANTHER" id="PTHR28634:SF1">
    <property type="entry name" value="ZINC FINGER B-BOX DOMAIN-CONTAINING PROTEIN 1"/>
    <property type="match status" value="1"/>
</dbReference>
<keyword evidence="1 3" id="KW-0479">Metal-binding</keyword>
<dbReference type="AlphaFoldDB" id="A0A8C2Q5T9"/>
<feature type="region of interest" description="Disordered" evidence="4">
    <location>
        <begin position="52"/>
        <end position="71"/>
    </location>
</feature>
<evidence type="ECO:0000256" key="1">
    <source>
        <dbReference type="ARBA" id="ARBA00022771"/>
    </source>
</evidence>
<proteinExistence type="predicted"/>
<feature type="region of interest" description="Disordered" evidence="4">
    <location>
        <begin position="197"/>
        <end position="225"/>
    </location>
</feature>
<evidence type="ECO:0000259" key="5">
    <source>
        <dbReference type="PROSITE" id="PS50119"/>
    </source>
</evidence>
<keyword evidence="2" id="KW-0862">Zinc</keyword>
<sequence>MNLNNFVVLPSKPKSMKLNVRNLRELRMETVQLDQHAKEMESRLEELRQRMNQEKEERENMGASPWRSAQPRIQSVKTNKENHTSLFRLNCGTEIMCRVLNCVCVCITAAVQKKVIAEPAAKVHGTNRKLILRGKVCGKCEVQLAGLMCAEYGGYYCVGCFIRFHQKGPVKRHRMVPVQAELQTPVSTRDVLGRLQQQVSGEENQHSRGASHKSADESEPMSDNQMQRTQVLLVNNGVDVEDEEAAEEEDSSLLRGGFDEEESTRSFQEALKEWREREDRDQVTHTHTLSVMETQTEEGSQQLIHMEVKEDTLSYMEKLLLKKHKHYKLHLPSQAPIKVHLRSINDLWLLITQPHLKVVSP</sequence>
<feature type="compositionally biased region" description="Acidic residues" evidence="4">
    <location>
        <begin position="239"/>
        <end position="251"/>
    </location>
</feature>
<dbReference type="InterPro" id="IPR000315">
    <property type="entry name" value="Znf_B-box"/>
</dbReference>
<dbReference type="PANTHER" id="PTHR28634">
    <property type="entry name" value="ZINC FINGER B-BOX DOMAIN-CONTAINING PROTEIN 1"/>
    <property type="match status" value="1"/>
</dbReference>
<organism evidence="6 7">
    <name type="scientific">Cyprinus carpio</name>
    <name type="common">Common carp</name>
    <dbReference type="NCBI Taxonomy" id="7962"/>
    <lineage>
        <taxon>Eukaryota</taxon>
        <taxon>Metazoa</taxon>
        <taxon>Chordata</taxon>
        <taxon>Craniata</taxon>
        <taxon>Vertebrata</taxon>
        <taxon>Euteleostomi</taxon>
        <taxon>Actinopterygii</taxon>
        <taxon>Neopterygii</taxon>
        <taxon>Teleostei</taxon>
        <taxon>Ostariophysi</taxon>
        <taxon>Cypriniformes</taxon>
        <taxon>Cyprinidae</taxon>
        <taxon>Cyprininae</taxon>
        <taxon>Cyprinus</taxon>
    </lineage>
</organism>
<dbReference type="PROSITE" id="PS50119">
    <property type="entry name" value="ZF_BBOX"/>
    <property type="match status" value="1"/>
</dbReference>
<feature type="region of interest" description="Disordered" evidence="4">
    <location>
        <begin position="239"/>
        <end position="264"/>
    </location>
</feature>
<dbReference type="InterPro" id="IPR037688">
    <property type="entry name" value="ZBBX"/>
</dbReference>
<protein>
    <recommendedName>
        <fullName evidence="5">B box-type domain-containing protein</fullName>
    </recommendedName>
</protein>
<reference evidence="6" key="1">
    <citation type="submission" date="2025-08" db="UniProtKB">
        <authorList>
            <consortium name="Ensembl"/>
        </authorList>
    </citation>
    <scope>IDENTIFICATION</scope>
</reference>
<evidence type="ECO:0000313" key="7">
    <source>
        <dbReference type="Proteomes" id="UP000694701"/>
    </source>
</evidence>
<accession>A0A8C2Q5T9</accession>
<keyword evidence="1 3" id="KW-0863">Zinc-finger</keyword>
<feature type="domain" description="B box-type" evidence="5">
    <location>
        <begin position="132"/>
        <end position="178"/>
    </location>
</feature>
<evidence type="ECO:0000313" key="6">
    <source>
        <dbReference type="Ensembl" id="ENSCCRP00020108458.1"/>
    </source>
</evidence>
<dbReference type="GO" id="GO:0008270">
    <property type="term" value="F:zinc ion binding"/>
    <property type="evidence" value="ECO:0007669"/>
    <property type="project" value="UniProtKB-KW"/>
</dbReference>
<evidence type="ECO:0000256" key="2">
    <source>
        <dbReference type="ARBA" id="ARBA00022833"/>
    </source>
</evidence>
<evidence type="ECO:0000256" key="3">
    <source>
        <dbReference type="PROSITE-ProRule" id="PRU00024"/>
    </source>
</evidence>
<name>A0A8C2Q5T9_CYPCA</name>
<dbReference type="Proteomes" id="UP000694701">
    <property type="component" value="Unplaced"/>
</dbReference>